<evidence type="ECO:0000313" key="14">
    <source>
        <dbReference type="EMBL" id="GHC49635.1"/>
    </source>
</evidence>
<dbReference type="InterPro" id="IPR005467">
    <property type="entry name" value="His_kinase_dom"/>
</dbReference>
<dbReference type="PROSITE" id="PS50109">
    <property type="entry name" value="HIS_KIN"/>
    <property type="match status" value="1"/>
</dbReference>
<evidence type="ECO:0000256" key="7">
    <source>
        <dbReference type="ARBA" id="ARBA00022777"/>
    </source>
</evidence>
<dbReference type="SMART" id="SM00387">
    <property type="entry name" value="HATPase_c"/>
    <property type="match status" value="1"/>
</dbReference>
<feature type="domain" description="Histidine kinase" evidence="12">
    <location>
        <begin position="235"/>
        <end position="438"/>
    </location>
</feature>
<evidence type="ECO:0000256" key="6">
    <source>
        <dbReference type="ARBA" id="ARBA00022692"/>
    </source>
</evidence>
<evidence type="ECO:0000256" key="1">
    <source>
        <dbReference type="ARBA" id="ARBA00000085"/>
    </source>
</evidence>
<organism evidence="14 15">
    <name type="scientific">Alcaligenes pakistanensis</name>
    <dbReference type="NCBI Taxonomy" id="1482717"/>
    <lineage>
        <taxon>Bacteria</taxon>
        <taxon>Pseudomonadati</taxon>
        <taxon>Pseudomonadota</taxon>
        <taxon>Betaproteobacteria</taxon>
        <taxon>Burkholderiales</taxon>
        <taxon>Alcaligenaceae</taxon>
        <taxon>Alcaligenes</taxon>
    </lineage>
</organism>
<dbReference type="PANTHER" id="PTHR45436:SF5">
    <property type="entry name" value="SENSOR HISTIDINE KINASE TRCS"/>
    <property type="match status" value="1"/>
</dbReference>
<keyword evidence="7" id="KW-0418">Kinase</keyword>
<evidence type="ECO:0000256" key="8">
    <source>
        <dbReference type="ARBA" id="ARBA00022989"/>
    </source>
</evidence>
<dbReference type="PANTHER" id="PTHR45436">
    <property type="entry name" value="SENSOR HISTIDINE KINASE YKOH"/>
    <property type="match status" value="1"/>
</dbReference>
<dbReference type="EC" id="2.7.13.3" evidence="3"/>
<accession>A0A8H9M521</accession>
<feature type="domain" description="HAMP" evidence="13">
    <location>
        <begin position="174"/>
        <end position="227"/>
    </location>
</feature>
<keyword evidence="4" id="KW-0597">Phosphoprotein</keyword>
<keyword evidence="15" id="KW-1185">Reference proteome</keyword>
<keyword evidence="9" id="KW-0902">Two-component regulatory system</keyword>
<evidence type="ECO:0000256" key="9">
    <source>
        <dbReference type="ARBA" id="ARBA00023012"/>
    </source>
</evidence>
<feature type="transmembrane region" description="Helical" evidence="11">
    <location>
        <begin position="154"/>
        <end position="177"/>
    </location>
</feature>
<dbReference type="SMART" id="SM00304">
    <property type="entry name" value="HAMP"/>
    <property type="match status" value="1"/>
</dbReference>
<evidence type="ECO:0000256" key="5">
    <source>
        <dbReference type="ARBA" id="ARBA00022679"/>
    </source>
</evidence>
<evidence type="ECO:0000256" key="3">
    <source>
        <dbReference type="ARBA" id="ARBA00012438"/>
    </source>
</evidence>
<dbReference type="CDD" id="cd00075">
    <property type="entry name" value="HATPase"/>
    <property type="match status" value="1"/>
</dbReference>
<dbReference type="PROSITE" id="PS50885">
    <property type="entry name" value="HAMP"/>
    <property type="match status" value="1"/>
</dbReference>
<dbReference type="InterPro" id="IPR004358">
    <property type="entry name" value="Sig_transdc_His_kin-like_C"/>
</dbReference>
<evidence type="ECO:0000259" key="12">
    <source>
        <dbReference type="PROSITE" id="PS50109"/>
    </source>
</evidence>
<dbReference type="InterPro" id="IPR003594">
    <property type="entry name" value="HATPase_dom"/>
</dbReference>
<keyword evidence="10 11" id="KW-0472">Membrane</keyword>
<keyword evidence="5" id="KW-0808">Transferase</keyword>
<dbReference type="InterPro" id="IPR036890">
    <property type="entry name" value="HATPase_C_sf"/>
</dbReference>
<keyword evidence="6 11" id="KW-0812">Transmembrane</keyword>
<dbReference type="CDD" id="cd00082">
    <property type="entry name" value="HisKA"/>
    <property type="match status" value="1"/>
</dbReference>
<dbReference type="AlphaFoldDB" id="A0A8H9M521"/>
<dbReference type="RefSeq" id="WP_189392579.1">
    <property type="nucleotide sequence ID" value="NZ_BMZN01000003.1"/>
</dbReference>
<keyword evidence="8 11" id="KW-1133">Transmembrane helix</keyword>
<dbReference type="Gene3D" id="1.10.287.130">
    <property type="match status" value="1"/>
</dbReference>
<dbReference type="EMBL" id="BMZN01000003">
    <property type="protein sequence ID" value="GHC49635.1"/>
    <property type="molecule type" value="Genomic_DNA"/>
</dbReference>
<reference evidence="15" key="1">
    <citation type="journal article" date="2019" name="Int. J. Syst. Evol. Microbiol.">
        <title>The Global Catalogue of Microorganisms (GCM) 10K type strain sequencing project: providing services to taxonomists for standard genome sequencing and annotation.</title>
        <authorList>
            <consortium name="The Broad Institute Genomics Platform"/>
            <consortium name="The Broad Institute Genome Sequencing Center for Infectious Disease"/>
            <person name="Wu L."/>
            <person name="Ma J."/>
        </authorList>
    </citation>
    <scope>NUCLEOTIDE SEQUENCE [LARGE SCALE GENOMIC DNA]</scope>
    <source>
        <strain evidence="15">KCTC 42083</strain>
    </source>
</reference>
<evidence type="ECO:0000259" key="13">
    <source>
        <dbReference type="PROSITE" id="PS50885"/>
    </source>
</evidence>
<comment type="caution">
    <text evidence="14">The sequence shown here is derived from an EMBL/GenBank/DDBJ whole genome shotgun (WGS) entry which is preliminary data.</text>
</comment>
<dbReference type="SMART" id="SM00388">
    <property type="entry name" value="HisKA"/>
    <property type="match status" value="1"/>
</dbReference>
<evidence type="ECO:0000256" key="4">
    <source>
        <dbReference type="ARBA" id="ARBA00022553"/>
    </source>
</evidence>
<dbReference type="PRINTS" id="PR00344">
    <property type="entry name" value="BCTRLSENSOR"/>
</dbReference>
<dbReference type="InterPro" id="IPR003661">
    <property type="entry name" value="HisK_dim/P_dom"/>
</dbReference>
<gene>
    <name evidence="14" type="ORF">GCM10010096_21780</name>
</gene>
<proteinExistence type="predicted"/>
<comment type="catalytic activity">
    <reaction evidence="1">
        <text>ATP + protein L-histidine = ADP + protein N-phospho-L-histidine.</text>
        <dbReference type="EC" id="2.7.13.3"/>
    </reaction>
</comment>
<evidence type="ECO:0000313" key="15">
    <source>
        <dbReference type="Proteomes" id="UP000608923"/>
    </source>
</evidence>
<dbReference type="Pfam" id="PF00672">
    <property type="entry name" value="HAMP"/>
    <property type="match status" value="1"/>
</dbReference>
<dbReference type="GO" id="GO:0005886">
    <property type="term" value="C:plasma membrane"/>
    <property type="evidence" value="ECO:0007669"/>
    <property type="project" value="TreeGrafter"/>
</dbReference>
<protein>
    <recommendedName>
        <fullName evidence="3">histidine kinase</fullName>
        <ecNumber evidence="3">2.7.13.3</ecNumber>
    </recommendedName>
</protein>
<dbReference type="Pfam" id="PF02518">
    <property type="entry name" value="HATPase_c"/>
    <property type="match status" value="1"/>
</dbReference>
<evidence type="ECO:0000256" key="2">
    <source>
        <dbReference type="ARBA" id="ARBA00004370"/>
    </source>
</evidence>
<dbReference type="Proteomes" id="UP000608923">
    <property type="component" value="Unassembled WGS sequence"/>
</dbReference>
<dbReference type="InterPro" id="IPR036097">
    <property type="entry name" value="HisK_dim/P_sf"/>
</dbReference>
<dbReference type="InterPro" id="IPR050428">
    <property type="entry name" value="TCS_sensor_his_kinase"/>
</dbReference>
<name>A0A8H9M521_9BURK</name>
<dbReference type="InterPro" id="IPR003660">
    <property type="entry name" value="HAMP_dom"/>
</dbReference>
<comment type="subcellular location">
    <subcellularLocation>
        <location evidence="2">Membrane</location>
    </subcellularLocation>
</comment>
<evidence type="ECO:0000256" key="11">
    <source>
        <dbReference type="SAM" id="Phobius"/>
    </source>
</evidence>
<dbReference type="SUPFAM" id="SSF55874">
    <property type="entry name" value="ATPase domain of HSP90 chaperone/DNA topoisomerase II/histidine kinase"/>
    <property type="match status" value="1"/>
</dbReference>
<dbReference type="Gene3D" id="3.30.565.10">
    <property type="entry name" value="Histidine kinase-like ATPase, C-terminal domain"/>
    <property type="match status" value="1"/>
</dbReference>
<dbReference type="GO" id="GO:0000155">
    <property type="term" value="F:phosphorelay sensor kinase activity"/>
    <property type="evidence" value="ECO:0007669"/>
    <property type="project" value="InterPro"/>
</dbReference>
<evidence type="ECO:0000256" key="10">
    <source>
        <dbReference type="ARBA" id="ARBA00023136"/>
    </source>
</evidence>
<dbReference type="Pfam" id="PF00512">
    <property type="entry name" value="HisKA"/>
    <property type="match status" value="1"/>
</dbReference>
<dbReference type="SUPFAM" id="SSF47384">
    <property type="entry name" value="Homodimeric domain of signal transducing histidine kinase"/>
    <property type="match status" value="1"/>
</dbReference>
<sequence>MNKRAFSLRRRLLISLLLMLALGFAALAVSLFDTRDELRRISLFLQAEEIARDFQPEDSLDTLPPYYAGGEMSYSLYSAQGKLLQASANLASPRRLRPSQPEDELALFKQKHRSGYVVSVSVTLPSGEILMVAKRDQRERELIGALLQTRMWRSLLLWLPVCALGLLLIAWLIHWTLRPVRQAADRATTLGPAQPELRLPVTELPKEIRPLAQAVNQSLDRLMQAYRHEQQLVADAAHQLRTPLAVMSLRLQTTQHHSDKVWDLLREDIAHLQRLVSQWLSLARKQEQATELVDQTALAPLCRRIMGDLWPLFEQAGRELQFQDDSLQDSVLACEADLAEAIVNVLDNALTHGVGTVTLQLHNPSESSCAIDIKDQGPALDEHAGHQAFERFHKQDSVSTGAGLGLTIVRQILLRHGGQAQFLPGPYCTLRLLLPLATQAPPASDKKTV</sequence>